<dbReference type="EMBL" id="UZAI01005741">
    <property type="protein sequence ID" value="VDO91802.1"/>
    <property type="molecule type" value="Genomic_DNA"/>
</dbReference>
<organism evidence="1 2">
    <name type="scientific">Schistosoma margrebowiei</name>
    <dbReference type="NCBI Taxonomy" id="48269"/>
    <lineage>
        <taxon>Eukaryota</taxon>
        <taxon>Metazoa</taxon>
        <taxon>Spiralia</taxon>
        <taxon>Lophotrochozoa</taxon>
        <taxon>Platyhelminthes</taxon>
        <taxon>Trematoda</taxon>
        <taxon>Digenea</taxon>
        <taxon>Strigeidida</taxon>
        <taxon>Schistosomatoidea</taxon>
        <taxon>Schistosomatidae</taxon>
        <taxon>Schistosoma</taxon>
    </lineage>
</organism>
<sequence length="81" mass="9142">MVVEVSQQETVDPGFVLFGIRQEFLLVILRGLVVPDAFDLVSPSFTVTTKPSSKFHEFKLTSEIFKLSPIKLFAVVLTLWN</sequence>
<evidence type="ECO:0000313" key="1">
    <source>
        <dbReference type="EMBL" id="VDO91802.1"/>
    </source>
</evidence>
<name>A0A183M408_9TREM</name>
<proteinExistence type="predicted"/>
<protein>
    <submittedName>
        <fullName evidence="1">Uncharacterized protein</fullName>
    </submittedName>
</protein>
<dbReference type="Proteomes" id="UP000277204">
    <property type="component" value="Unassembled WGS sequence"/>
</dbReference>
<accession>A0A183M408</accession>
<evidence type="ECO:0000313" key="2">
    <source>
        <dbReference type="Proteomes" id="UP000277204"/>
    </source>
</evidence>
<dbReference type="AlphaFoldDB" id="A0A183M408"/>
<gene>
    <name evidence="1" type="ORF">SMRZ_LOCUS10783</name>
</gene>
<reference evidence="1 2" key="1">
    <citation type="submission" date="2018-11" db="EMBL/GenBank/DDBJ databases">
        <authorList>
            <consortium name="Pathogen Informatics"/>
        </authorList>
    </citation>
    <scope>NUCLEOTIDE SEQUENCE [LARGE SCALE GENOMIC DNA]</scope>
    <source>
        <strain evidence="1 2">Zambia</strain>
    </source>
</reference>
<keyword evidence="2" id="KW-1185">Reference proteome</keyword>